<protein>
    <submittedName>
        <fullName evidence="1">DUF4276 family protein</fullName>
    </submittedName>
</protein>
<organism evidence="1 2">
    <name type="scientific">Mucilaginibacter psychrotolerans</name>
    <dbReference type="NCBI Taxonomy" id="1524096"/>
    <lineage>
        <taxon>Bacteria</taxon>
        <taxon>Pseudomonadati</taxon>
        <taxon>Bacteroidota</taxon>
        <taxon>Sphingobacteriia</taxon>
        <taxon>Sphingobacteriales</taxon>
        <taxon>Sphingobacteriaceae</taxon>
        <taxon>Mucilaginibacter</taxon>
    </lineage>
</organism>
<proteinExistence type="predicted"/>
<evidence type="ECO:0000313" key="1">
    <source>
        <dbReference type="EMBL" id="TFF38269.1"/>
    </source>
</evidence>
<keyword evidence="2" id="KW-1185">Reference proteome</keyword>
<gene>
    <name evidence="1" type="ORF">E2R66_09550</name>
</gene>
<dbReference type="InterPro" id="IPR025455">
    <property type="entry name" value="DUF4276"/>
</dbReference>
<evidence type="ECO:0000313" key="2">
    <source>
        <dbReference type="Proteomes" id="UP000297540"/>
    </source>
</evidence>
<dbReference type="OrthoDB" id="9801478at2"/>
<name>A0A4Y8SGW1_9SPHI</name>
<sequence length="220" mass="25700">MKRIIIICEGPTEMEFCKDVLSPFFNSKDIFLQTPLIKKSGGGIVPWSNLKRQIETHLSQDTNAIVSTFIDYYGILPRFLFPEWQNAHKLADKYRRMDLLEKGMSDDISGVIKNRFIPYIQLHEFEGLLFNNLQSFDNQIGSKDFLNRRELEATILQFPNPELINDSPNNAPSYRLRRLIKGYNKIVFGSILAEDIGLKRMRKKSVRFNAWLKVLENQWP</sequence>
<dbReference type="EMBL" id="SOZE01000007">
    <property type="protein sequence ID" value="TFF38269.1"/>
    <property type="molecule type" value="Genomic_DNA"/>
</dbReference>
<dbReference type="AlphaFoldDB" id="A0A4Y8SGW1"/>
<reference evidence="1 2" key="1">
    <citation type="journal article" date="2017" name="Int. J. Syst. Evol. Microbiol.">
        <title>Mucilaginibacterpsychrotolerans sp. nov., isolated from peatlands.</title>
        <authorList>
            <person name="Deng Y."/>
            <person name="Shen L."/>
            <person name="Xu B."/>
            <person name="Liu Y."/>
            <person name="Gu Z."/>
            <person name="Liu H."/>
            <person name="Zhou Y."/>
        </authorList>
    </citation>
    <scope>NUCLEOTIDE SEQUENCE [LARGE SCALE GENOMIC DNA]</scope>
    <source>
        <strain evidence="1 2">NH7-4</strain>
    </source>
</reference>
<accession>A0A4Y8SGW1</accession>
<dbReference type="Proteomes" id="UP000297540">
    <property type="component" value="Unassembled WGS sequence"/>
</dbReference>
<dbReference type="Pfam" id="PF14103">
    <property type="entry name" value="DUF4276"/>
    <property type="match status" value="1"/>
</dbReference>
<dbReference type="RefSeq" id="WP_133230001.1">
    <property type="nucleotide sequence ID" value="NZ_SOZE01000007.1"/>
</dbReference>
<comment type="caution">
    <text evidence="1">The sequence shown here is derived from an EMBL/GenBank/DDBJ whole genome shotgun (WGS) entry which is preliminary data.</text>
</comment>